<organism evidence="6 7">
    <name type="scientific">Hepatospora eriocheir</name>
    <dbReference type="NCBI Taxonomy" id="1081669"/>
    <lineage>
        <taxon>Eukaryota</taxon>
        <taxon>Fungi</taxon>
        <taxon>Fungi incertae sedis</taxon>
        <taxon>Microsporidia</taxon>
        <taxon>Hepatosporidae</taxon>
        <taxon>Hepatospora</taxon>
    </lineage>
</organism>
<dbReference type="PANTHER" id="PTHR37984">
    <property type="entry name" value="PROTEIN CBG26694"/>
    <property type="match status" value="1"/>
</dbReference>
<dbReference type="VEuPathDB" id="MicrosporidiaDB:A0H76_1359"/>
<dbReference type="InterPro" id="IPR050951">
    <property type="entry name" value="Retrovirus_Pol_polyprotein"/>
</dbReference>
<comment type="caution">
    <text evidence="6">The sequence shown here is derived from an EMBL/GenBank/DDBJ whole genome shotgun (WGS) entry which is preliminary data.</text>
</comment>
<keyword evidence="3" id="KW-0540">Nuclease</keyword>
<protein>
    <submittedName>
        <fullName evidence="6">POL5</fullName>
    </submittedName>
</protein>
<keyword evidence="2" id="KW-0548">Nucleotidyltransferase</keyword>
<dbReference type="CDD" id="cd00303">
    <property type="entry name" value="retropepsin_like"/>
    <property type="match status" value="1"/>
</dbReference>
<evidence type="ECO:0000256" key="1">
    <source>
        <dbReference type="ARBA" id="ARBA00022679"/>
    </source>
</evidence>
<dbReference type="InterPro" id="IPR043502">
    <property type="entry name" value="DNA/RNA_pol_sf"/>
</dbReference>
<proteinExistence type="predicted"/>
<feature type="region of interest" description="Disordered" evidence="5">
    <location>
        <begin position="228"/>
        <end position="249"/>
    </location>
</feature>
<dbReference type="Gene3D" id="3.10.10.10">
    <property type="entry name" value="HIV Type 1 Reverse Transcriptase, subunit A, domain 1"/>
    <property type="match status" value="1"/>
</dbReference>
<keyword evidence="7" id="KW-1185">Reference proteome</keyword>
<dbReference type="InterPro" id="IPR021109">
    <property type="entry name" value="Peptidase_aspartic_dom_sf"/>
</dbReference>
<accession>A0A1X0QCP3</accession>
<dbReference type="Gene3D" id="2.40.70.10">
    <property type="entry name" value="Acid Proteases"/>
    <property type="match status" value="1"/>
</dbReference>
<dbReference type="Proteomes" id="UP000192356">
    <property type="component" value="Unassembled WGS sequence"/>
</dbReference>
<reference evidence="6 7" key="1">
    <citation type="journal article" date="2017" name="Environ. Microbiol.">
        <title>Decay of the glycolytic pathway and adaptation to intranuclear parasitism within Enterocytozoonidae microsporidia.</title>
        <authorList>
            <person name="Wiredu Boakye D."/>
            <person name="Jaroenlak P."/>
            <person name="Prachumwat A."/>
            <person name="Williams T.A."/>
            <person name="Bateman K.S."/>
            <person name="Itsathitphaisarn O."/>
            <person name="Sritunyalucksana K."/>
            <person name="Paszkiewicz K.H."/>
            <person name="Moore K.A."/>
            <person name="Stentiford G.D."/>
            <person name="Williams B.A."/>
        </authorList>
    </citation>
    <scope>NUCLEOTIDE SEQUENCE [LARGE SCALE GENOMIC DNA]</scope>
    <source>
        <strain evidence="6 7">GB1</strain>
    </source>
</reference>
<dbReference type="OrthoDB" id="2194544at2759"/>
<gene>
    <name evidence="6" type="primary">POL5</name>
    <name evidence="6" type="ORF">HERIO_640</name>
</gene>
<dbReference type="Pfam" id="PF13975">
    <property type="entry name" value="gag-asp_proteas"/>
    <property type="match status" value="1"/>
</dbReference>
<evidence type="ECO:0000256" key="5">
    <source>
        <dbReference type="SAM" id="MobiDB-lite"/>
    </source>
</evidence>
<dbReference type="SUPFAM" id="SSF50630">
    <property type="entry name" value="Acid proteases"/>
    <property type="match status" value="1"/>
</dbReference>
<evidence type="ECO:0000313" key="6">
    <source>
        <dbReference type="EMBL" id="ORD97512.1"/>
    </source>
</evidence>
<dbReference type="SUPFAM" id="SSF56672">
    <property type="entry name" value="DNA/RNA polymerases"/>
    <property type="match status" value="1"/>
</dbReference>
<evidence type="ECO:0000256" key="4">
    <source>
        <dbReference type="ARBA" id="ARBA00022759"/>
    </source>
</evidence>
<evidence type="ECO:0000256" key="2">
    <source>
        <dbReference type="ARBA" id="ARBA00022695"/>
    </source>
</evidence>
<dbReference type="AlphaFoldDB" id="A0A1X0QCP3"/>
<dbReference type="GO" id="GO:0016779">
    <property type="term" value="F:nucleotidyltransferase activity"/>
    <property type="evidence" value="ECO:0007669"/>
    <property type="project" value="UniProtKB-KW"/>
</dbReference>
<sequence>MGSIGEGGMISGRTEITEMKKMMIEMNREKIEFPTCINNKVGPVLKIERFIDSSQQCVLEWSRKFRMIVKHCKLSDNEAIDYLYLLLDDRYHKLIEHKRRLENCLEELARESYNPSRFSMIHESLKRLKVGRNMNVLEYYLKYKELVGESDLCVPPRERFTERELTDLFVQGLPRWMAIEFIRLGYASIEEKAHILRQLESQHTYSFKDERKQSKWCDYHKSHFHSNEECKTQNDKSNKEKKEFDKRSDKSIGVITEPGTNLEEISLGCKINGYQDTKALIDTGARQTFVNENLIRGIGLETNRISRIVKVADGKEIQLTEECELKVSFDHSPNVEYKITATIFPNLTHGIILGMEFIRENNVILDLGSGLIKIDNKYFEIPGWSFEEKESPDKIMSTDVRTISEVETRISEVIKEFKLRNPEFGLLKGFDHRIMLTNKEPIQMKYYPIPYALYDGLKEELAELERNKVIRKSNSHYGLPSFVIKKPNGKVRLITNFIKLNDITVKEVYPFPDMNDLLLGLEKAEYFSQIDLDRGFYQIEIAEEDRFKTGFVLP</sequence>
<dbReference type="InterPro" id="IPR043128">
    <property type="entry name" value="Rev_trsase/Diguanyl_cyclase"/>
</dbReference>
<dbReference type="PANTHER" id="PTHR37984:SF5">
    <property type="entry name" value="PROTEIN NYNRIN-LIKE"/>
    <property type="match status" value="1"/>
</dbReference>
<dbReference type="EMBL" id="LVKB01000020">
    <property type="protein sequence ID" value="ORD97512.1"/>
    <property type="molecule type" value="Genomic_DNA"/>
</dbReference>
<dbReference type="GO" id="GO:0004519">
    <property type="term" value="F:endonuclease activity"/>
    <property type="evidence" value="ECO:0007669"/>
    <property type="project" value="UniProtKB-KW"/>
</dbReference>
<name>A0A1X0QCP3_9MICR</name>
<keyword evidence="4" id="KW-0255">Endonuclease</keyword>
<dbReference type="VEuPathDB" id="MicrosporidiaDB:HERIO_640"/>
<dbReference type="Gene3D" id="3.30.70.270">
    <property type="match status" value="1"/>
</dbReference>
<keyword evidence="1" id="KW-0808">Transferase</keyword>
<dbReference type="CDD" id="cd01647">
    <property type="entry name" value="RT_LTR"/>
    <property type="match status" value="1"/>
</dbReference>
<evidence type="ECO:0000313" key="7">
    <source>
        <dbReference type="Proteomes" id="UP000192356"/>
    </source>
</evidence>
<keyword evidence="4" id="KW-0378">Hydrolase</keyword>
<evidence type="ECO:0000256" key="3">
    <source>
        <dbReference type="ARBA" id="ARBA00022722"/>
    </source>
</evidence>